<dbReference type="GeneID" id="95626843"/>
<feature type="transmembrane region" description="Helical" evidence="1">
    <location>
        <begin position="32"/>
        <end position="51"/>
    </location>
</feature>
<keyword evidence="1" id="KW-0812">Transmembrane</keyword>
<proteinExistence type="predicted"/>
<evidence type="ECO:0000313" key="3">
    <source>
        <dbReference type="Proteomes" id="UP000287830"/>
    </source>
</evidence>
<keyword evidence="1" id="KW-1133">Transmembrane helix</keyword>
<keyword evidence="1" id="KW-0472">Membrane</keyword>
<gene>
    <name evidence="2" type="ORF">OEIGOIKO_05587</name>
</gene>
<evidence type="ECO:0000256" key="1">
    <source>
        <dbReference type="SAM" id="Phobius"/>
    </source>
</evidence>
<name>A0A7U9KYL6_9ACTN</name>
<reference evidence="2 3" key="1">
    <citation type="submission" date="2018-11" db="EMBL/GenBank/DDBJ databases">
        <title>Whole genome sequence of Streptomyces chrestomyceticus NBRC 13444(T).</title>
        <authorList>
            <person name="Komaki H."/>
            <person name="Tamura T."/>
        </authorList>
    </citation>
    <scope>NUCLEOTIDE SEQUENCE [LARGE SCALE GENOMIC DNA]</scope>
    <source>
        <strain evidence="2 3">NBRC 13444</strain>
    </source>
</reference>
<evidence type="ECO:0000313" key="2">
    <source>
        <dbReference type="EMBL" id="GCD37781.1"/>
    </source>
</evidence>
<dbReference type="Proteomes" id="UP000287830">
    <property type="component" value="Unassembled WGS sequence"/>
</dbReference>
<organism evidence="2 3">
    <name type="scientific">Streptomyces chrestomyceticus JCM 4735</name>
    <dbReference type="NCBI Taxonomy" id="1306181"/>
    <lineage>
        <taxon>Bacteria</taxon>
        <taxon>Bacillati</taxon>
        <taxon>Actinomycetota</taxon>
        <taxon>Actinomycetes</taxon>
        <taxon>Kitasatosporales</taxon>
        <taxon>Streptomycetaceae</taxon>
        <taxon>Streptomyces</taxon>
    </lineage>
</organism>
<accession>A0A7U9KYL6</accession>
<protein>
    <submittedName>
        <fullName evidence="2">Uncharacterized protein</fullName>
    </submittedName>
</protein>
<dbReference type="EMBL" id="BHZC01000001">
    <property type="protein sequence ID" value="GCD37781.1"/>
    <property type="molecule type" value="Genomic_DNA"/>
</dbReference>
<comment type="caution">
    <text evidence="2">The sequence shown here is derived from an EMBL/GenBank/DDBJ whole genome shotgun (WGS) entry which is preliminary data.</text>
</comment>
<sequence length="54" mass="5808">MLLARILSTLALLCALAVTALGIWLGDTWNIVLGAILICSGTISVVTAWRARRR</sequence>
<dbReference type="RefSeq" id="WP_154806406.1">
    <property type="nucleotide sequence ID" value="NZ_BHZC01000001.1"/>
</dbReference>
<dbReference type="AlphaFoldDB" id="A0A7U9KYL6"/>